<dbReference type="CDD" id="cd01392">
    <property type="entry name" value="HTH_LacI"/>
    <property type="match status" value="1"/>
</dbReference>
<evidence type="ECO:0000256" key="1">
    <source>
        <dbReference type="ARBA" id="ARBA00023015"/>
    </source>
</evidence>
<dbReference type="Proteomes" id="UP000524492">
    <property type="component" value="Unassembled WGS sequence"/>
</dbReference>
<reference evidence="5 6" key="1">
    <citation type="submission" date="2020-08" db="EMBL/GenBank/DDBJ databases">
        <title>Genomic Encyclopedia of Type Strains, Phase IV (KMG-V): Genome sequencing to study the core and pangenomes of soil and plant-associated prokaryotes.</title>
        <authorList>
            <person name="Whitman W."/>
        </authorList>
    </citation>
    <scope>NUCLEOTIDE SEQUENCE [LARGE SCALE GENOMIC DNA]</scope>
    <source>
        <strain evidence="5 6">SEMIA 4074</strain>
    </source>
</reference>
<dbReference type="InterPro" id="IPR000843">
    <property type="entry name" value="HTH_LacI"/>
</dbReference>
<dbReference type="Pfam" id="PF00356">
    <property type="entry name" value="LacI"/>
    <property type="match status" value="1"/>
</dbReference>
<dbReference type="Pfam" id="PF13377">
    <property type="entry name" value="Peripla_BP_3"/>
    <property type="match status" value="1"/>
</dbReference>
<protein>
    <submittedName>
        <fullName evidence="5">LacI family gluconate utilization system Gnt-I transcriptional repressor</fullName>
    </submittedName>
</protein>
<dbReference type="SUPFAM" id="SSF47413">
    <property type="entry name" value="lambda repressor-like DNA-binding domains"/>
    <property type="match status" value="1"/>
</dbReference>
<dbReference type="Gene3D" id="1.10.260.40">
    <property type="entry name" value="lambda repressor-like DNA-binding domains"/>
    <property type="match status" value="1"/>
</dbReference>
<dbReference type="SMART" id="SM00354">
    <property type="entry name" value="HTH_LACI"/>
    <property type="match status" value="1"/>
</dbReference>
<evidence type="ECO:0000256" key="3">
    <source>
        <dbReference type="ARBA" id="ARBA00023163"/>
    </source>
</evidence>
<gene>
    <name evidence="5" type="ORF">GGD53_002469</name>
</gene>
<dbReference type="GO" id="GO:0003700">
    <property type="term" value="F:DNA-binding transcription factor activity"/>
    <property type="evidence" value="ECO:0007669"/>
    <property type="project" value="TreeGrafter"/>
</dbReference>
<sequence>MTAAVTVRPELSASGVMGTSSGRASFGSAAILLNHNRDAANGKLAALPKICCFLPEVVKNGNAGDGAPAFGGAPESLLISDTKLTMEFKHQATVTLAEVAQAAGVGESTVSRVLRNHGSFSGRTRERVMAAVERLGYVPNRIAGTLASTGSRLVAFVIPSLSNIVFSDVLRGASAVLEENHYQAVFSVTDYDPGKEEALATAMLAWRPAAVMLAGYEHTDGTAKMLRASGCRVVELLDLDGDALDIAVGFSNRAAGRESAAFLIRRGYRRIGYVGHDLDRDTRAGKRFSSFCDTLDANGTPLIAREIVAGASSVENGKQGLERLLARATDLDAVYFSNDDMALGGYFHCLAQGIAIPSQLAIFGYNGLDIGRAIPQPLSTIRTPRVATGQIAAQLVVANAPPQAIDLGFELIEGATA</sequence>
<dbReference type="InterPro" id="IPR028082">
    <property type="entry name" value="Peripla_BP_I"/>
</dbReference>
<evidence type="ECO:0000313" key="6">
    <source>
        <dbReference type="Proteomes" id="UP000524492"/>
    </source>
</evidence>
<keyword evidence="6" id="KW-1185">Reference proteome</keyword>
<evidence type="ECO:0000256" key="2">
    <source>
        <dbReference type="ARBA" id="ARBA00023125"/>
    </source>
</evidence>
<dbReference type="PROSITE" id="PS00356">
    <property type="entry name" value="HTH_LACI_1"/>
    <property type="match status" value="1"/>
</dbReference>
<accession>A0A7W6MHZ5</accession>
<dbReference type="SUPFAM" id="SSF53822">
    <property type="entry name" value="Periplasmic binding protein-like I"/>
    <property type="match status" value="1"/>
</dbReference>
<dbReference type="InterPro" id="IPR010982">
    <property type="entry name" value="Lambda_DNA-bd_dom_sf"/>
</dbReference>
<dbReference type="PROSITE" id="PS50932">
    <property type="entry name" value="HTH_LACI_2"/>
    <property type="match status" value="1"/>
</dbReference>
<keyword evidence="1" id="KW-0805">Transcription regulation</keyword>
<dbReference type="PANTHER" id="PTHR30146">
    <property type="entry name" value="LACI-RELATED TRANSCRIPTIONAL REPRESSOR"/>
    <property type="match status" value="1"/>
</dbReference>
<comment type="caution">
    <text evidence="5">The sequence shown here is derived from an EMBL/GenBank/DDBJ whole genome shotgun (WGS) entry which is preliminary data.</text>
</comment>
<name>A0A7W6MHZ5_9HYPH</name>
<organism evidence="5 6">
    <name type="scientific">Rhizobium aethiopicum</name>
    <dbReference type="NCBI Taxonomy" id="1138170"/>
    <lineage>
        <taxon>Bacteria</taxon>
        <taxon>Pseudomonadati</taxon>
        <taxon>Pseudomonadota</taxon>
        <taxon>Alphaproteobacteria</taxon>
        <taxon>Hyphomicrobiales</taxon>
        <taxon>Rhizobiaceae</taxon>
        <taxon>Rhizobium/Agrobacterium group</taxon>
        <taxon>Rhizobium</taxon>
    </lineage>
</organism>
<feature type="domain" description="HTH lacI-type" evidence="4">
    <location>
        <begin position="94"/>
        <end position="148"/>
    </location>
</feature>
<keyword evidence="3" id="KW-0804">Transcription</keyword>
<dbReference type="AlphaFoldDB" id="A0A7W6MHZ5"/>
<dbReference type="CDD" id="cd01575">
    <property type="entry name" value="PBP1_GntR"/>
    <property type="match status" value="1"/>
</dbReference>
<evidence type="ECO:0000259" key="4">
    <source>
        <dbReference type="PROSITE" id="PS50932"/>
    </source>
</evidence>
<dbReference type="InterPro" id="IPR046335">
    <property type="entry name" value="LacI/GalR-like_sensor"/>
</dbReference>
<dbReference type="Gene3D" id="3.40.50.2300">
    <property type="match status" value="2"/>
</dbReference>
<keyword evidence="2" id="KW-0238">DNA-binding</keyword>
<evidence type="ECO:0000313" key="5">
    <source>
        <dbReference type="EMBL" id="MBB4192312.1"/>
    </source>
</evidence>
<dbReference type="PANTHER" id="PTHR30146:SF33">
    <property type="entry name" value="TRANSCRIPTIONAL REGULATOR"/>
    <property type="match status" value="1"/>
</dbReference>
<dbReference type="GO" id="GO:0000976">
    <property type="term" value="F:transcription cis-regulatory region binding"/>
    <property type="evidence" value="ECO:0007669"/>
    <property type="project" value="TreeGrafter"/>
</dbReference>
<dbReference type="EMBL" id="JACIFV010000007">
    <property type="protein sequence ID" value="MBB4192312.1"/>
    <property type="molecule type" value="Genomic_DNA"/>
</dbReference>
<proteinExistence type="predicted"/>